<evidence type="ECO:0000313" key="12">
    <source>
        <dbReference type="Proteomes" id="UP000199323"/>
    </source>
</evidence>
<keyword evidence="9" id="KW-0812">Transmembrane</keyword>
<keyword evidence="2 11" id="KW-0723">Serine/threonine-protein kinase</keyword>
<dbReference type="SMART" id="SM00220">
    <property type="entry name" value="S_TKc"/>
    <property type="match status" value="1"/>
</dbReference>
<evidence type="ECO:0000256" key="7">
    <source>
        <dbReference type="PROSITE-ProRule" id="PRU10141"/>
    </source>
</evidence>
<dbReference type="InterPro" id="IPR008271">
    <property type="entry name" value="Ser/Thr_kinase_AS"/>
</dbReference>
<feature type="transmembrane region" description="Helical" evidence="9">
    <location>
        <begin position="342"/>
        <end position="365"/>
    </location>
</feature>
<dbReference type="InterPro" id="IPR000719">
    <property type="entry name" value="Prot_kinase_dom"/>
</dbReference>
<dbReference type="GO" id="GO:0005524">
    <property type="term" value="F:ATP binding"/>
    <property type="evidence" value="ECO:0007669"/>
    <property type="project" value="UniProtKB-UniRule"/>
</dbReference>
<dbReference type="PROSITE" id="PS00107">
    <property type="entry name" value="PROTEIN_KINASE_ATP"/>
    <property type="match status" value="1"/>
</dbReference>
<reference evidence="11 12" key="1">
    <citation type="submission" date="2016-10" db="EMBL/GenBank/DDBJ databases">
        <authorList>
            <person name="de Groot N.N."/>
        </authorList>
    </citation>
    <scope>NUCLEOTIDE SEQUENCE [LARGE SCALE GENOMIC DNA]</scope>
    <source>
        <strain evidence="11 12">CGMCC 4.3510</strain>
    </source>
</reference>
<feature type="domain" description="Protein kinase" evidence="10">
    <location>
        <begin position="26"/>
        <end position="277"/>
    </location>
</feature>
<evidence type="ECO:0000313" key="11">
    <source>
        <dbReference type="EMBL" id="SFE80601.1"/>
    </source>
</evidence>
<feature type="compositionally biased region" description="Low complexity" evidence="8">
    <location>
        <begin position="379"/>
        <end position="391"/>
    </location>
</feature>
<keyword evidence="12" id="KW-1185">Reference proteome</keyword>
<keyword evidence="9" id="KW-0472">Membrane</keyword>
<dbReference type="Gene3D" id="1.10.510.10">
    <property type="entry name" value="Transferase(Phosphotransferase) domain 1"/>
    <property type="match status" value="1"/>
</dbReference>
<evidence type="ECO:0000256" key="3">
    <source>
        <dbReference type="ARBA" id="ARBA00022679"/>
    </source>
</evidence>
<feature type="region of interest" description="Disordered" evidence="8">
    <location>
        <begin position="370"/>
        <end position="397"/>
    </location>
</feature>
<keyword evidence="3" id="KW-0808">Transferase</keyword>
<keyword evidence="9" id="KW-1133">Transmembrane helix</keyword>
<dbReference type="EMBL" id="FONG01000005">
    <property type="protein sequence ID" value="SFE80601.1"/>
    <property type="molecule type" value="Genomic_DNA"/>
</dbReference>
<dbReference type="InterPro" id="IPR017441">
    <property type="entry name" value="Protein_kinase_ATP_BS"/>
</dbReference>
<keyword evidence="6 7" id="KW-0067">ATP-binding</keyword>
<evidence type="ECO:0000256" key="6">
    <source>
        <dbReference type="ARBA" id="ARBA00022840"/>
    </source>
</evidence>
<accession>A0A1I2DJX0</accession>
<dbReference type="AlphaFoldDB" id="A0A1I2DJX0"/>
<evidence type="ECO:0000256" key="2">
    <source>
        <dbReference type="ARBA" id="ARBA00022527"/>
    </source>
</evidence>
<dbReference type="EC" id="2.7.11.1" evidence="1"/>
<evidence type="ECO:0000256" key="8">
    <source>
        <dbReference type="SAM" id="MobiDB-lite"/>
    </source>
</evidence>
<dbReference type="PROSITE" id="PS50011">
    <property type="entry name" value="PROTEIN_KINASE_DOM"/>
    <property type="match status" value="1"/>
</dbReference>
<feature type="compositionally biased region" description="Pro residues" evidence="8">
    <location>
        <begin position="285"/>
        <end position="308"/>
    </location>
</feature>
<dbReference type="SUPFAM" id="SSF56112">
    <property type="entry name" value="Protein kinase-like (PK-like)"/>
    <property type="match status" value="1"/>
</dbReference>
<feature type="region of interest" description="Disordered" evidence="8">
    <location>
        <begin position="1"/>
        <end position="20"/>
    </location>
</feature>
<sequence>MCGMSDDGGRTAPAGSPPRDVVAGRYRITGRLGRGGMGTVWRAEDELLHRPVAVKELHLGDGESVTHTDKALREARSVARIRHPHVIVVYDVQEQDGRPWIVMELVDGRSLADILAEDGPLEPREAARIGAAVAGALRAAHASEVQHRDVKPANVLIERGTGRVVLTDFGIARVAGSATISETGSFVGSPEYTAPERMSGRAAGPESDLWSLGALLCAAVDGESPFHRDSIGEIVHAVAIDTIRTPEAAAPLLPVVTGLLDRDPSRRMGAAQVQTLLMAYAETGQPPPTQQVPVVPPAPAPDPDPAPYEPRQEPPRDAAPGKPERPEPPSASRPRGRGRRTLAAAAGVLVLALGGGALAAVLVVGHDKGDATAAPPPTTAATTKPTTATTPPTTPPTTPALPTGYERVQDPAGFSVALPAGYVRDAQRDAQGVLRIYYWSPDRAFRFGEREQHPDPRGPYAVLRDQDLAGPKAGSVYPGYRDGVITETTQHGQPAALWQFTYDGFGGDGIPRRTFDLCWTEGGRMYDMWLSAPIEQVERVRTVFDTAVAAFRTH</sequence>
<dbReference type="PROSITE" id="PS00108">
    <property type="entry name" value="PROTEIN_KINASE_ST"/>
    <property type="match status" value="1"/>
</dbReference>
<keyword evidence="4 7" id="KW-0547">Nucleotide-binding</keyword>
<evidence type="ECO:0000256" key="9">
    <source>
        <dbReference type="SAM" id="Phobius"/>
    </source>
</evidence>
<dbReference type="PANTHER" id="PTHR43289:SF6">
    <property type="entry name" value="SERINE_THREONINE-PROTEIN KINASE NEKL-3"/>
    <property type="match status" value="1"/>
</dbReference>
<evidence type="ECO:0000256" key="4">
    <source>
        <dbReference type="ARBA" id="ARBA00022741"/>
    </source>
</evidence>
<gene>
    <name evidence="11" type="ORF">SAMN05216251_105262</name>
</gene>
<dbReference type="PANTHER" id="PTHR43289">
    <property type="entry name" value="MITOGEN-ACTIVATED PROTEIN KINASE KINASE KINASE 20-RELATED"/>
    <property type="match status" value="1"/>
</dbReference>
<dbReference type="STRING" id="380248.SAMN05216251_105262"/>
<feature type="binding site" evidence="7">
    <location>
        <position position="55"/>
    </location>
    <ligand>
        <name>ATP</name>
        <dbReference type="ChEBI" id="CHEBI:30616"/>
    </ligand>
</feature>
<feature type="region of interest" description="Disordered" evidence="8">
    <location>
        <begin position="283"/>
        <end position="339"/>
    </location>
</feature>
<dbReference type="Pfam" id="PF00069">
    <property type="entry name" value="Pkinase"/>
    <property type="match status" value="1"/>
</dbReference>
<evidence type="ECO:0000256" key="1">
    <source>
        <dbReference type="ARBA" id="ARBA00012513"/>
    </source>
</evidence>
<evidence type="ECO:0000259" key="10">
    <source>
        <dbReference type="PROSITE" id="PS50011"/>
    </source>
</evidence>
<evidence type="ECO:0000256" key="5">
    <source>
        <dbReference type="ARBA" id="ARBA00022777"/>
    </source>
</evidence>
<protein>
    <recommendedName>
        <fullName evidence="1">non-specific serine/threonine protein kinase</fullName>
        <ecNumber evidence="1">2.7.11.1</ecNumber>
    </recommendedName>
</protein>
<keyword evidence="5 11" id="KW-0418">Kinase</keyword>
<dbReference type="Gene3D" id="3.30.200.20">
    <property type="entry name" value="Phosphorylase Kinase, domain 1"/>
    <property type="match status" value="1"/>
</dbReference>
<dbReference type="CDD" id="cd14014">
    <property type="entry name" value="STKc_PknB_like"/>
    <property type="match status" value="1"/>
</dbReference>
<dbReference type="GO" id="GO:0004674">
    <property type="term" value="F:protein serine/threonine kinase activity"/>
    <property type="evidence" value="ECO:0007669"/>
    <property type="project" value="UniProtKB-KW"/>
</dbReference>
<proteinExistence type="predicted"/>
<organism evidence="11 12">
    <name type="scientific">Actinacidiphila alni</name>
    <dbReference type="NCBI Taxonomy" id="380248"/>
    <lineage>
        <taxon>Bacteria</taxon>
        <taxon>Bacillati</taxon>
        <taxon>Actinomycetota</taxon>
        <taxon>Actinomycetes</taxon>
        <taxon>Kitasatosporales</taxon>
        <taxon>Streptomycetaceae</taxon>
        <taxon>Actinacidiphila</taxon>
    </lineage>
</organism>
<name>A0A1I2DJX0_9ACTN</name>
<dbReference type="InterPro" id="IPR011009">
    <property type="entry name" value="Kinase-like_dom_sf"/>
</dbReference>
<dbReference type="Proteomes" id="UP000199323">
    <property type="component" value="Unassembled WGS sequence"/>
</dbReference>